<dbReference type="EMBL" id="UGMS01000001">
    <property type="protein sequence ID" value="STV76353.1"/>
    <property type="molecule type" value="Genomic_DNA"/>
</dbReference>
<proteinExistence type="predicted"/>
<gene>
    <name evidence="1" type="ORF">NCTC11685_01637</name>
</gene>
<protein>
    <submittedName>
        <fullName evidence="1">ArsR family transcriptional regulator</fullName>
    </submittedName>
</protein>
<dbReference type="Pfam" id="PF08875">
    <property type="entry name" value="DUF1833"/>
    <property type="match status" value="1"/>
</dbReference>
<sequence>MTQINRLYASSGSEVIIETLQINIGDAVHYLCKGYEDITATTENGDTVTFIACAMDIALPARNADGTQDLKFALCNIDGLFRLLFVTLSMTVIRHPLTYRSFISTDLTAPAAVPYTLAIKSGYWTATEVADYRLVT</sequence>
<dbReference type="Proteomes" id="UP000254863">
    <property type="component" value="Unassembled WGS sequence"/>
</dbReference>
<evidence type="ECO:0000313" key="1">
    <source>
        <dbReference type="EMBL" id="STV76353.1"/>
    </source>
</evidence>
<reference evidence="1 2" key="1">
    <citation type="submission" date="2018-06" db="EMBL/GenBank/DDBJ databases">
        <authorList>
            <consortium name="Pathogen Informatics"/>
            <person name="Doyle S."/>
        </authorList>
    </citation>
    <scope>NUCLEOTIDE SEQUENCE [LARGE SCALE GENOMIC DNA]</scope>
    <source>
        <strain evidence="1 2">NCTC11685</strain>
    </source>
</reference>
<dbReference type="AlphaFoldDB" id="A0A7H4N307"/>
<dbReference type="InterPro" id="IPR014974">
    <property type="entry name" value="DUF1833"/>
</dbReference>
<accession>A0A7H4N307</accession>
<evidence type="ECO:0000313" key="2">
    <source>
        <dbReference type="Proteomes" id="UP000254863"/>
    </source>
</evidence>
<name>A0A7H4N307_9ENTR</name>
<organism evidence="1 2">
    <name type="scientific">Klebsiella michiganensis</name>
    <dbReference type="NCBI Taxonomy" id="1134687"/>
    <lineage>
        <taxon>Bacteria</taxon>
        <taxon>Pseudomonadati</taxon>
        <taxon>Pseudomonadota</taxon>
        <taxon>Gammaproteobacteria</taxon>
        <taxon>Enterobacterales</taxon>
        <taxon>Enterobacteriaceae</taxon>
        <taxon>Klebsiella/Raoultella group</taxon>
        <taxon>Klebsiella</taxon>
    </lineage>
</organism>
<comment type="caution">
    <text evidence="1">The sequence shown here is derived from an EMBL/GenBank/DDBJ whole genome shotgun (WGS) entry which is preliminary data.</text>
</comment>